<keyword evidence="4" id="KW-1185">Reference proteome</keyword>
<dbReference type="SUPFAM" id="SSF49503">
    <property type="entry name" value="Cupredoxins"/>
    <property type="match status" value="1"/>
</dbReference>
<evidence type="ECO:0000313" key="4">
    <source>
        <dbReference type="Proteomes" id="UP000077266"/>
    </source>
</evidence>
<gene>
    <name evidence="3" type="ORF">EXIGLDRAFT_760076</name>
</gene>
<dbReference type="AlphaFoldDB" id="A0A165PIU6"/>
<evidence type="ECO:0008006" key="5">
    <source>
        <dbReference type="Google" id="ProtNLM"/>
    </source>
</evidence>
<dbReference type="InterPro" id="IPR008972">
    <property type="entry name" value="Cupredoxin"/>
</dbReference>
<dbReference type="InParanoid" id="A0A165PIU6"/>
<keyword evidence="2" id="KW-0732">Signal</keyword>
<dbReference type="EMBL" id="KV425889">
    <property type="protein sequence ID" value="KZW02238.1"/>
    <property type="molecule type" value="Genomic_DNA"/>
</dbReference>
<evidence type="ECO:0000313" key="3">
    <source>
        <dbReference type="EMBL" id="KZW02238.1"/>
    </source>
</evidence>
<dbReference type="InterPro" id="IPR052953">
    <property type="entry name" value="Ser-rich/MCO-related"/>
</dbReference>
<keyword evidence="1" id="KW-1133">Transmembrane helix</keyword>
<protein>
    <recommendedName>
        <fullName evidence="5">Cupredoxin</fullName>
    </recommendedName>
</protein>
<accession>A0A165PIU6</accession>
<sequence>MLLALEVLTFLLTVALVLADAATPRDTDIKVTIGPLSAPSGSWSNGLTLDLKPAPDARVAFFFNVSSPSQHSIVQTSLDKPCVAVPLAFSTGVNMTNNGTILVLLPTDTQPLYLACAQHCHDGEVGMINAPPNEPDALQVFITAAKASTETDWTLGTASTIPVEYTPGNVYEESITFNGGVTLIPSALDAPETAEKRKETPTWALALLCIFVPVGCGVVFWIARRTCLRTRRAETLARRSRWRTTNQTLAVESFAGERALSGDMISLADRKANTLV</sequence>
<feature type="chain" id="PRO_5007864009" description="Cupredoxin" evidence="2">
    <location>
        <begin position="20"/>
        <end position="276"/>
    </location>
</feature>
<dbReference type="Proteomes" id="UP000077266">
    <property type="component" value="Unassembled WGS sequence"/>
</dbReference>
<proteinExistence type="predicted"/>
<dbReference type="PANTHER" id="PTHR34883:SF15">
    <property type="entry name" value="EXTRACELLULAR SERINE-RICH PROTEIN"/>
    <property type="match status" value="1"/>
</dbReference>
<organism evidence="3 4">
    <name type="scientific">Exidia glandulosa HHB12029</name>
    <dbReference type="NCBI Taxonomy" id="1314781"/>
    <lineage>
        <taxon>Eukaryota</taxon>
        <taxon>Fungi</taxon>
        <taxon>Dikarya</taxon>
        <taxon>Basidiomycota</taxon>
        <taxon>Agaricomycotina</taxon>
        <taxon>Agaricomycetes</taxon>
        <taxon>Auriculariales</taxon>
        <taxon>Exidiaceae</taxon>
        <taxon>Exidia</taxon>
    </lineage>
</organism>
<dbReference type="PANTHER" id="PTHR34883">
    <property type="entry name" value="SERINE-RICH PROTEIN, PUTATIVE-RELATED-RELATED"/>
    <property type="match status" value="1"/>
</dbReference>
<name>A0A165PIU6_EXIGL</name>
<evidence type="ECO:0000256" key="2">
    <source>
        <dbReference type="SAM" id="SignalP"/>
    </source>
</evidence>
<evidence type="ECO:0000256" key="1">
    <source>
        <dbReference type="SAM" id="Phobius"/>
    </source>
</evidence>
<reference evidence="3 4" key="1">
    <citation type="journal article" date="2016" name="Mol. Biol. Evol.">
        <title>Comparative Genomics of Early-Diverging Mushroom-Forming Fungi Provides Insights into the Origins of Lignocellulose Decay Capabilities.</title>
        <authorList>
            <person name="Nagy L.G."/>
            <person name="Riley R."/>
            <person name="Tritt A."/>
            <person name="Adam C."/>
            <person name="Daum C."/>
            <person name="Floudas D."/>
            <person name="Sun H."/>
            <person name="Yadav J.S."/>
            <person name="Pangilinan J."/>
            <person name="Larsson K.H."/>
            <person name="Matsuura K."/>
            <person name="Barry K."/>
            <person name="Labutti K."/>
            <person name="Kuo R."/>
            <person name="Ohm R.A."/>
            <person name="Bhattacharya S.S."/>
            <person name="Shirouzu T."/>
            <person name="Yoshinaga Y."/>
            <person name="Martin F.M."/>
            <person name="Grigoriev I.V."/>
            <person name="Hibbett D.S."/>
        </authorList>
    </citation>
    <scope>NUCLEOTIDE SEQUENCE [LARGE SCALE GENOMIC DNA]</scope>
    <source>
        <strain evidence="3 4">HHB12029</strain>
    </source>
</reference>
<feature type="transmembrane region" description="Helical" evidence="1">
    <location>
        <begin position="203"/>
        <end position="223"/>
    </location>
</feature>
<feature type="signal peptide" evidence="2">
    <location>
        <begin position="1"/>
        <end position="19"/>
    </location>
</feature>
<keyword evidence="1" id="KW-0812">Transmembrane</keyword>
<keyword evidence="1" id="KW-0472">Membrane</keyword>